<dbReference type="PIRSF" id="PIRSF000538">
    <property type="entry name" value="GlpK"/>
    <property type="match status" value="1"/>
</dbReference>
<name>A0A1X0AIS7_9MYCO</name>
<dbReference type="GO" id="GO:0042732">
    <property type="term" value="P:D-xylose metabolic process"/>
    <property type="evidence" value="ECO:0007669"/>
    <property type="project" value="UniProtKB-KW"/>
</dbReference>
<feature type="domain" description="Carbohydrate kinase FGGY C-terminal" evidence="6">
    <location>
        <begin position="260"/>
        <end position="439"/>
    </location>
</feature>
<dbReference type="Proteomes" id="UP000192448">
    <property type="component" value="Unassembled WGS sequence"/>
</dbReference>
<keyword evidence="8" id="KW-1185">Reference proteome</keyword>
<dbReference type="InterPro" id="IPR018485">
    <property type="entry name" value="FGGY_C"/>
</dbReference>
<evidence type="ECO:0000256" key="2">
    <source>
        <dbReference type="ARBA" id="ARBA00022629"/>
    </source>
</evidence>
<gene>
    <name evidence="7" type="ORF">BST13_26730</name>
</gene>
<dbReference type="PANTHER" id="PTHR43095:SF5">
    <property type="entry name" value="XYLULOSE KINASE"/>
    <property type="match status" value="1"/>
</dbReference>
<protein>
    <submittedName>
        <fullName evidence="7">Xylulose kinase</fullName>
    </submittedName>
</protein>
<dbReference type="STRING" id="1927124.BST13_26730"/>
<dbReference type="Gene3D" id="3.30.420.40">
    <property type="match status" value="2"/>
</dbReference>
<evidence type="ECO:0000256" key="3">
    <source>
        <dbReference type="ARBA" id="ARBA00022679"/>
    </source>
</evidence>
<evidence type="ECO:0000259" key="5">
    <source>
        <dbReference type="Pfam" id="PF00370"/>
    </source>
</evidence>
<dbReference type="Pfam" id="PF02782">
    <property type="entry name" value="FGGY_C"/>
    <property type="match status" value="1"/>
</dbReference>
<evidence type="ECO:0000313" key="7">
    <source>
        <dbReference type="EMBL" id="ORA29931.1"/>
    </source>
</evidence>
<feature type="domain" description="Carbohydrate kinase FGGY N-terminal" evidence="5">
    <location>
        <begin position="6"/>
        <end position="250"/>
    </location>
</feature>
<proteinExistence type="inferred from homology"/>
<dbReference type="OrthoDB" id="9805576at2"/>
<keyword evidence="2" id="KW-0859">Xylose metabolism</keyword>
<evidence type="ECO:0000313" key="8">
    <source>
        <dbReference type="Proteomes" id="UP000192448"/>
    </source>
</evidence>
<keyword evidence="3" id="KW-0808">Transferase</keyword>
<evidence type="ECO:0000259" key="6">
    <source>
        <dbReference type="Pfam" id="PF02782"/>
    </source>
</evidence>
<dbReference type="InterPro" id="IPR018484">
    <property type="entry name" value="FGGY_N"/>
</dbReference>
<dbReference type="PANTHER" id="PTHR43095">
    <property type="entry name" value="SUGAR KINASE"/>
    <property type="match status" value="1"/>
</dbReference>
<dbReference type="InterPro" id="IPR043129">
    <property type="entry name" value="ATPase_NBD"/>
</dbReference>
<dbReference type="AlphaFoldDB" id="A0A1X0AIS7"/>
<sequence>MTEDAVLGVDSSTQSCKVEIRELATGRLLGSGSAAHPPAFPPCSEQHPRDWVSAFIEAARAALAACPVAPAIRSISVAAQCHGLVLLDAHGEPLRAAKLWNDTTAAPNLAALVERIGSGRWIRSVGSLPTAAFTIAKLAWLAAHEPATLDRAATLLLPHDYLTYWLTGVRVTDRSDASGTGYFNTDAGQWIPGYLDLAGGSRDWSAMLPTVLAPCQPAGTLTTAAATALGLAAGITVAPGGGDQHAAYLGLGLDDGDQYIGIGTSGVVATSRRAPVFDPTGMVDGVADLTGGYLPLVSTLNAARVGEVAARLLGTDLTGLADLALAAGERPGPVLVPFLDGERKPDRPDARGGLVDVTSHTTREELARAFVEGPLLSLMNARDHLRECNVDLGGAAVAVGGGTRSAATLQLLADLLDDEVTVLDADEATARGACVQAAAIAEEMDVAGLVDLAKRWQPPVRTRVAPRRHRRDLTALRARWAEVARSSLLDSGGYALLTHTQDHREETVR</sequence>
<dbReference type="Pfam" id="PF00370">
    <property type="entry name" value="FGGY_N"/>
    <property type="match status" value="1"/>
</dbReference>
<keyword evidence="4 7" id="KW-0418">Kinase</keyword>
<accession>A0A1X0AIS7</accession>
<reference evidence="7 8" key="1">
    <citation type="submission" date="2017-02" db="EMBL/GenBank/DDBJ databases">
        <title>The new phylogeny of genus Mycobacterium.</title>
        <authorList>
            <person name="Tortoli E."/>
            <person name="Trovato A."/>
            <person name="Cirillo D.M."/>
        </authorList>
    </citation>
    <scope>NUCLEOTIDE SEQUENCE [LARGE SCALE GENOMIC DNA]</scope>
    <source>
        <strain evidence="7 8">RW6</strain>
    </source>
</reference>
<dbReference type="SUPFAM" id="SSF53067">
    <property type="entry name" value="Actin-like ATPase domain"/>
    <property type="match status" value="2"/>
</dbReference>
<evidence type="ECO:0000256" key="1">
    <source>
        <dbReference type="ARBA" id="ARBA00009156"/>
    </source>
</evidence>
<dbReference type="InterPro" id="IPR000577">
    <property type="entry name" value="Carb_kinase_FGGY"/>
</dbReference>
<organism evidence="7 8">
    <name type="scientific">Mycobacterium aquaticum</name>
    <dbReference type="NCBI Taxonomy" id="1927124"/>
    <lineage>
        <taxon>Bacteria</taxon>
        <taxon>Bacillati</taxon>
        <taxon>Actinomycetota</taxon>
        <taxon>Actinomycetes</taxon>
        <taxon>Mycobacteriales</taxon>
        <taxon>Mycobacteriaceae</taxon>
        <taxon>Mycobacterium</taxon>
    </lineage>
</organism>
<dbReference type="InterPro" id="IPR050406">
    <property type="entry name" value="FGGY_Carb_Kinase"/>
</dbReference>
<evidence type="ECO:0000256" key="4">
    <source>
        <dbReference type="ARBA" id="ARBA00022777"/>
    </source>
</evidence>
<dbReference type="GO" id="GO:0016301">
    <property type="term" value="F:kinase activity"/>
    <property type="evidence" value="ECO:0007669"/>
    <property type="project" value="UniProtKB-KW"/>
</dbReference>
<dbReference type="RefSeq" id="WP_083167379.1">
    <property type="nucleotide sequence ID" value="NZ_MVHF01000034.1"/>
</dbReference>
<keyword evidence="2" id="KW-0119">Carbohydrate metabolism</keyword>
<dbReference type="EMBL" id="MVHF01000034">
    <property type="protein sequence ID" value="ORA29931.1"/>
    <property type="molecule type" value="Genomic_DNA"/>
</dbReference>
<comment type="similarity">
    <text evidence="1">Belongs to the FGGY kinase family.</text>
</comment>
<comment type="caution">
    <text evidence="7">The sequence shown here is derived from an EMBL/GenBank/DDBJ whole genome shotgun (WGS) entry which is preliminary data.</text>
</comment>